<reference evidence="1 2" key="1">
    <citation type="submission" date="2019-04" db="EMBL/GenBank/DDBJ databases">
        <title>Fungal friends and foes A comparative genomics study of 23 Aspergillus species from section Flavi.</title>
        <authorList>
            <consortium name="DOE Joint Genome Institute"/>
            <person name="Kjaerbolling I."/>
            <person name="Vesth T.C."/>
            <person name="Frisvad J.C."/>
            <person name="Nybo J.L."/>
            <person name="Theobald S."/>
            <person name="Kildgaard S."/>
            <person name="Petersen T.I."/>
            <person name="Kuo A."/>
            <person name="Sato A."/>
            <person name="Lyhne E.K."/>
            <person name="Kogle M.E."/>
            <person name="Wiebenga A."/>
            <person name="Kun R.S."/>
            <person name="Lubbers R.J."/>
            <person name="Makela M.R."/>
            <person name="Barry K."/>
            <person name="Chovatia M."/>
            <person name="Clum A."/>
            <person name="Daum C."/>
            <person name="Haridas S."/>
            <person name="He G."/>
            <person name="LaButti K."/>
            <person name="Lipzen A."/>
            <person name="Mondo S."/>
            <person name="Pangilinan J."/>
            <person name="Riley R."/>
            <person name="Salamov A."/>
            <person name="Simmons B.A."/>
            <person name="Magnuson J.K."/>
            <person name="Henrissat B."/>
            <person name="Mortensen U.H."/>
            <person name="Larsen T.O."/>
            <person name="De vries R.P."/>
            <person name="Grigoriev I.V."/>
            <person name="Machida M."/>
            <person name="Baker S.E."/>
            <person name="Andersen M.R."/>
        </authorList>
    </citation>
    <scope>NUCLEOTIDE SEQUENCE [LARGE SCALE GENOMIC DNA]</scope>
    <source>
        <strain evidence="1 2">CBS 126849</strain>
    </source>
</reference>
<keyword evidence="2" id="KW-1185">Reference proteome</keyword>
<accession>A0A5N6EQX6</accession>
<evidence type="ECO:0000313" key="2">
    <source>
        <dbReference type="Proteomes" id="UP000326799"/>
    </source>
</evidence>
<name>A0A5N6EQX6_9EURO</name>
<dbReference type="AlphaFoldDB" id="A0A5N6EQX6"/>
<proteinExistence type="predicted"/>
<sequence length="118" mass="13181">MPSYANGIYTSLTTCLLCRQQASTGSLILDLYGNHLTVPTECTFPCPRCSKPPSPSVWFHFDCYDILKDSYTAGEKPTLEDLQRFAVALRPLYKPQNRDSIDTASTQEGLLCCFTMIS</sequence>
<evidence type="ECO:0000313" key="1">
    <source>
        <dbReference type="EMBL" id="KAB8220016.1"/>
    </source>
</evidence>
<organism evidence="1 2">
    <name type="scientific">Aspergillus novoparasiticus</name>
    <dbReference type="NCBI Taxonomy" id="986946"/>
    <lineage>
        <taxon>Eukaryota</taxon>
        <taxon>Fungi</taxon>
        <taxon>Dikarya</taxon>
        <taxon>Ascomycota</taxon>
        <taxon>Pezizomycotina</taxon>
        <taxon>Eurotiomycetes</taxon>
        <taxon>Eurotiomycetidae</taxon>
        <taxon>Eurotiales</taxon>
        <taxon>Aspergillaceae</taxon>
        <taxon>Aspergillus</taxon>
        <taxon>Aspergillus subgen. Circumdati</taxon>
    </lineage>
</organism>
<gene>
    <name evidence="1" type="ORF">BDV33DRAFT_102737</name>
</gene>
<dbReference type="EMBL" id="ML733433">
    <property type="protein sequence ID" value="KAB8220016.1"/>
    <property type="molecule type" value="Genomic_DNA"/>
</dbReference>
<dbReference type="Proteomes" id="UP000326799">
    <property type="component" value="Unassembled WGS sequence"/>
</dbReference>
<protein>
    <submittedName>
        <fullName evidence="1">Uncharacterized protein</fullName>
    </submittedName>
</protein>